<name>A0A7D9INP4_PARCT</name>
<sequence length="111" mass="12234">SYKRIKGAVFASNEDGELSSGIWTELEIIMLVVIQEILFLTDLPSEPANITSLYQFIAASEFVTEIKLPIVKKEAVEVQAKLEEMVAKQQLVLAGLNPQTLPVSKVEMATV</sequence>
<gene>
    <name evidence="1" type="ORF">PACLA_8A017255</name>
</gene>
<dbReference type="AlphaFoldDB" id="A0A7D9INP4"/>
<accession>A0A7D9INP4</accession>
<proteinExistence type="predicted"/>
<comment type="caution">
    <text evidence="1">The sequence shown here is derived from an EMBL/GenBank/DDBJ whole genome shotgun (WGS) entry which is preliminary data.</text>
</comment>
<dbReference type="OrthoDB" id="6012142at2759"/>
<dbReference type="EMBL" id="CACRXK020006740">
    <property type="protein sequence ID" value="CAB4010300.1"/>
    <property type="molecule type" value="Genomic_DNA"/>
</dbReference>
<keyword evidence="2" id="KW-1185">Reference proteome</keyword>
<evidence type="ECO:0000313" key="1">
    <source>
        <dbReference type="EMBL" id="CAB4010300.1"/>
    </source>
</evidence>
<feature type="non-terminal residue" evidence="1">
    <location>
        <position position="1"/>
    </location>
</feature>
<evidence type="ECO:0000313" key="2">
    <source>
        <dbReference type="Proteomes" id="UP001152795"/>
    </source>
</evidence>
<reference evidence="1" key="1">
    <citation type="submission" date="2020-04" db="EMBL/GenBank/DDBJ databases">
        <authorList>
            <person name="Alioto T."/>
            <person name="Alioto T."/>
            <person name="Gomez Garrido J."/>
        </authorList>
    </citation>
    <scope>NUCLEOTIDE SEQUENCE</scope>
    <source>
        <strain evidence="1">A484AB</strain>
    </source>
</reference>
<protein>
    <submittedName>
        <fullName evidence="1">Uncharacterized protein</fullName>
    </submittedName>
</protein>
<organism evidence="1 2">
    <name type="scientific">Paramuricea clavata</name>
    <name type="common">Red gorgonian</name>
    <name type="synonym">Violescent sea-whip</name>
    <dbReference type="NCBI Taxonomy" id="317549"/>
    <lineage>
        <taxon>Eukaryota</taxon>
        <taxon>Metazoa</taxon>
        <taxon>Cnidaria</taxon>
        <taxon>Anthozoa</taxon>
        <taxon>Octocorallia</taxon>
        <taxon>Malacalcyonacea</taxon>
        <taxon>Plexauridae</taxon>
        <taxon>Paramuricea</taxon>
    </lineage>
</organism>
<dbReference type="Proteomes" id="UP001152795">
    <property type="component" value="Unassembled WGS sequence"/>
</dbReference>